<name>A0A164KWL2_BACCE</name>
<gene>
    <name evidence="1" type="ORF">B4088_5951</name>
</gene>
<evidence type="ECO:0000313" key="2">
    <source>
        <dbReference type="Proteomes" id="UP000076482"/>
    </source>
</evidence>
<dbReference type="Proteomes" id="UP000076482">
    <property type="component" value="Unassembled WGS sequence"/>
</dbReference>
<sequence>MDLVRKLTHIYGLGLCCGLWSKAEVTLKEADFKKSRPTHDRICSKALYEQIMKDPKLASKFTEEEIELFKHGEVPDAFTWHHYQDTGRMQLVDYELRRKTGHTSGYKIWGKDSDK</sequence>
<dbReference type="Pfam" id="PF12639">
    <property type="entry name" value="Colicin-DNase"/>
    <property type="match status" value="1"/>
</dbReference>
<dbReference type="AlphaFoldDB" id="A0A164KWL2"/>
<comment type="caution">
    <text evidence="1">The sequence shown here is derived from an EMBL/GenBank/DDBJ whole genome shotgun (WGS) entry which is preliminary data.</text>
</comment>
<protein>
    <recommendedName>
        <fullName evidence="3">HNH endonuclease</fullName>
    </recommendedName>
</protein>
<reference evidence="1 2" key="1">
    <citation type="submission" date="2015-09" db="EMBL/GenBank/DDBJ databases">
        <title>Bacillus cereus food isolates.</title>
        <authorList>
            <person name="Boekhorst J."/>
        </authorList>
    </citation>
    <scope>NUCLEOTIDE SEQUENCE [LARGE SCALE GENOMIC DNA]</scope>
    <source>
        <strain evidence="1 2">B4088</strain>
    </source>
</reference>
<accession>A0A164KWL2</accession>
<evidence type="ECO:0008006" key="3">
    <source>
        <dbReference type="Google" id="ProtNLM"/>
    </source>
</evidence>
<proteinExistence type="predicted"/>
<evidence type="ECO:0000313" key="1">
    <source>
        <dbReference type="EMBL" id="KZD51777.1"/>
    </source>
</evidence>
<organism evidence="1 2">
    <name type="scientific">Bacillus cereus</name>
    <dbReference type="NCBI Taxonomy" id="1396"/>
    <lineage>
        <taxon>Bacteria</taxon>
        <taxon>Bacillati</taxon>
        <taxon>Bacillota</taxon>
        <taxon>Bacilli</taxon>
        <taxon>Bacillales</taxon>
        <taxon>Bacillaceae</taxon>
        <taxon>Bacillus</taxon>
        <taxon>Bacillus cereus group</taxon>
    </lineage>
</organism>
<dbReference type="PATRIC" id="fig|1396.535.peg.2585"/>
<dbReference type="EMBL" id="LJKE01000121">
    <property type="protein sequence ID" value="KZD51777.1"/>
    <property type="molecule type" value="Genomic_DNA"/>
</dbReference>